<evidence type="ECO:0000256" key="2">
    <source>
        <dbReference type="ARBA" id="ARBA00004651"/>
    </source>
</evidence>
<evidence type="ECO:0000256" key="1">
    <source>
        <dbReference type="ARBA" id="ARBA00003408"/>
    </source>
</evidence>
<keyword evidence="5" id="KW-0813">Transport</keyword>
<dbReference type="GO" id="GO:0015297">
    <property type="term" value="F:antiporter activity"/>
    <property type="evidence" value="ECO:0007669"/>
    <property type="project" value="UniProtKB-KW"/>
</dbReference>
<proteinExistence type="inferred from homology"/>
<comment type="function">
    <text evidence="1">Multidrug efflux pump.</text>
</comment>
<keyword evidence="7" id="KW-1003">Cell membrane</keyword>
<dbReference type="InterPro" id="IPR002528">
    <property type="entry name" value="MATE_fam"/>
</dbReference>
<dbReference type="PANTHER" id="PTHR43298:SF2">
    <property type="entry name" value="FMN_FAD EXPORTER YEEO-RELATED"/>
    <property type="match status" value="1"/>
</dbReference>
<dbReference type="PIRSF" id="PIRSF006603">
    <property type="entry name" value="DinF"/>
    <property type="match status" value="1"/>
</dbReference>
<feature type="transmembrane region" description="Helical" evidence="13">
    <location>
        <begin position="349"/>
        <end position="367"/>
    </location>
</feature>
<protein>
    <recommendedName>
        <fullName evidence="4">Probable multidrug resistance protein NorM</fullName>
    </recommendedName>
    <alternativeName>
        <fullName evidence="12">Multidrug-efflux transporter</fullName>
    </alternativeName>
</protein>
<gene>
    <name evidence="14" type="ORF">SAMN05216245_103123</name>
</gene>
<keyword evidence="10" id="KW-0406">Ion transport</keyword>
<dbReference type="Pfam" id="PF01554">
    <property type="entry name" value="MatE"/>
    <property type="match status" value="2"/>
</dbReference>
<evidence type="ECO:0000256" key="6">
    <source>
        <dbReference type="ARBA" id="ARBA00022449"/>
    </source>
</evidence>
<feature type="transmembrane region" description="Helical" evidence="13">
    <location>
        <begin position="196"/>
        <end position="217"/>
    </location>
</feature>
<evidence type="ECO:0000313" key="15">
    <source>
        <dbReference type="Proteomes" id="UP000198896"/>
    </source>
</evidence>
<evidence type="ECO:0000256" key="10">
    <source>
        <dbReference type="ARBA" id="ARBA00023065"/>
    </source>
</evidence>
<feature type="transmembrane region" description="Helical" evidence="13">
    <location>
        <begin position="21"/>
        <end position="54"/>
    </location>
</feature>
<dbReference type="AlphaFoldDB" id="A0A1I1Z6T4"/>
<evidence type="ECO:0000313" key="14">
    <source>
        <dbReference type="EMBL" id="SFE26050.1"/>
    </source>
</evidence>
<feature type="transmembrane region" description="Helical" evidence="13">
    <location>
        <begin position="170"/>
        <end position="190"/>
    </location>
</feature>
<evidence type="ECO:0000256" key="3">
    <source>
        <dbReference type="ARBA" id="ARBA00010199"/>
    </source>
</evidence>
<dbReference type="EMBL" id="FONL01000003">
    <property type="protein sequence ID" value="SFE26050.1"/>
    <property type="molecule type" value="Genomic_DNA"/>
</dbReference>
<dbReference type="GO" id="GO:0042910">
    <property type="term" value="F:xenobiotic transmembrane transporter activity"/>
    <property type="evidence" value="ECO:0007669"/>
    <property type="project" value="InterPro"/>
</dbReference>
<sequence length="455" mass="49376">MSVYDKLFKTEDEQKYFRIALPAAVECVFMSFLASADLIMVGSLGAVSIAAVSIFAQPRMVLLCFARSIASAVTLLTARKAGAKDVVGVSELLRKSLFLAGIFMGLLHILFYFLLEKILLLMGAGSDYLPQALMYSRIAIFSVYVTSMTSVLQAVQLGFGETAAIMRTNVTGNIVNVIVNALLIFGVGPFPKLGVVGAAIGTVTGTLFTLCATVYVMNYNKYFSQGGSFIPDRKYFKEFLPFFGSIISEQGFERLGMVLFTRMAAGLGTVPFAVHSICMSVVDYYWDFAMGLGKANMVLAGQSCGAKNERDWHVFRKIGVRWGLIFSTVSFVFIFLLRKPIFMVYSDDPAALAMSGIIMFVVAIVGYPEAQGLVSAGILRGSGKTAVVALYSFVSIAVLRPLLTALFLYVAGLGLPGAWIALFLDQSIRAGCATFLVRRLQPHIGRHMEELGKAA</sequence>
<dbReference type="GO" id="GO:0005886">
    <property type="term" value="C:plasma membrane"/>
    <property type="evidence" value="ECO:0007669"/>
    <property type="project" value="UniProtKB-SubCell"/>
</dbReference>
<feature type="transmembrane region" description="Helical" evidence="13">
    <location>
        <begin position="318"/>
        <end position="337"/>
    </location>
</feature>
<evidence type="ECO:0000256" key="4">
    <source>
        <dbReference type="ARBA" id="ARBA00020268"/>
    </source>
</evidence>
<evidence type="ECO:0000256" key="13">
    <source>
        <dbReference type="SAM" id="Phobius"/>
    </source>
</evidence>
<keyword evidence="9 13" id="KW-1133">Transmembrane helix</keyword>
<dbReference type="STRING" id="1123323.SAMN05216245_103123"/>
<dbReference type="InterPro" id="IPR050222">
    <property type="entry name" value="MATE_MdtK"/>
</dbReference>
<evidence type="ECO:0000256" key="7">
    <source>
        <dbReference type="ARBA" id="ARBA00022475"/>
    </source>
</evidence>
<feature type="transmembrane region" description="Helical" evidence="13">
    <location>
        <begin position="97"/>
        <end position="115"/>
    </location>
</feature>
<dbReference type="PANTHER" id="PTHR43298">
    <property type="entry name" value="MULTIDRUG RESISTANCE PROTEIN NORM-RELATED"/>
    <property type="match status" value="1"/>
</dbReference>
<dbReference type="InterPro" id="IPR048279">
    <property type="entry name" value="MdtK-like"/>
</dbReference>
<dbReference type="GO" id="GO:0006811">
    <property type="term" value="P:monoatomic ion transport"/>
    <property type="evidence" value="ECO:0007669"/>
    <property type="project" value="UniProtKB-KW"/>
</dbReference>
<dbReference type="RefSeq" id="WP_093912954.1">
    <property type="nucleotide sequence ID" value="NZ_FONL01000003.1"/>
</dbReference>
<reference evidence="14 15" key="1">
    <citation type="submission" date="2016-10" db="EMBL/GenBank/DDBJ databases">
        <authorList>
            <person name="de Groot N.N."/>
        </authorList>
    </citation>
    <scope>NUCLEOTIDE SEQUENCE [LARGE SCALE GENOMIC DNA]</scope>
    <source>
        <strain evidence="14 15">DSM 9236</strain>
    </source>
</reference>
<keyword evidence="15" id="KW-1185">Reference proteome</keyword>
<feature type="transmembrane region" description="Helical" evidence="13">
    <location>
        <begin position="135"/>
        <end position="158"/>
    </location>
</feature>
<dbReference type="NCBIfam" id="TIGR00797">
    <property type="entry name" value="matE"/>
    <property type="match status" value="1"/>
</dbReference>
<evidence type="ECO:0000256" key="11">
    <source>
        <dbReference type="ARBA" id="ARBA00023136"/>
    </source>
</evidence>
<name>A0A1I1Z6T4_9FIRM</name>
<keyword evidence="6" id="KW-0050">Antiport</keyword>
<evidence type="ECO:0000256" key="9">
    <source>
        <dbReference type="ARBA" id="ARBA00022989"/>
    </source>
</evidence>
<evidence type="ECO:0000256" key="5">
    <source>
        <dbReference type="ARBA" id="ARBA00022448"/>
    </source>
</evidence>
<comment type="subcellular location">
    <subcellularLocation>
        <location evidence="2">Cell membrane</location>
        <topology evidence="2">Multi-pass membrane protein</topology>
    </subcellularLocation>
</comment>
<organism evidence="14 15">
    <name type="scientific">Succiniclasticum ruminis DSM 9236</name>
    <dbReference type="NCBI Taxonomy" id="1123323"/>
    <lineage>
        <taxon>Bacteria</taxon>
        <taxon>Bacillati</taxon>
        <taxon>Bacillota</taxon>
        <taxon>Negativicutes</taxon>
        <taxon>Acidaminococcales</taxon>
        <taxon>Acidaminococcaceae</taxon>
        <taxon>Succiniclasticum</taxon>
    </lineage>
</organism>
<evidence type="ECO:0000256" key="12">
    <source>
        <dbReference type="ARBA" id="ARBA00031636"/>
    </source>
</evidence>
<evidence type="ECO:0000256" key="8">
    <source>
        <dbReference type="ARBA" id="ARBA00022692"/>
    </source>
</evidence>
<comment type="similarity">
    <text evidence="3">Belongs to the multi antimicrobial extrusion (MATE) (TC 2.A.66.1) family.</text>
</comment>
<dbReference type="OrthoDB" id="62420at2"/>
<accession>A0A1I1Z6T4</accession>
<keyword evidence="8 13" id="KW-0812">Transmembrane</keyword>
<keyword evidence="11 13" id="KW-0472">Membrane</keyword>
<dbReference type="Proteomes" id="UP000198896">
    <property type="component" value="Unassembled WGS sequence"/>
</dbReference>